<reference evidence="5" key="1">
    <citation type="submission" date="2015-02" db="EMBL/GenBank/DDBJ databases">
        <title>A novel member of the family Ruminococcaceae isolated from human feces.</title>
        <authorList>
            <person name="Shkoporov A.N."/>
            <person name="Chaplin A.V."/>
            <person name="Motuzova O.V."/>
            <person name="Kafarskaia L.I."/>
            <person name="Khokhlova E.V."/>
            <person name="Efimov B.A."/>
        </authorList>
    </citation>
    <scope>NUCLEOTIDE SEQUENCE [LARGE SCALE GENOMIC DNA]</scope>
    <source>
        <strain evidence="5">585-1</strain>
    </source>
</reference>
<sequence>MPNHFIKLWKRGMALLLAGVLLFSNLSGSLAFAESTPSQETTTATSETAETAAEGALSEQAQAFVDAVAAMNRDSMVAASNAWGLAHQAWMADLDNAVLESKLNDAIAAQEEACAPLYEAEDLYNQIPEAERSDDRVQDAYAVWAAILAATYAAMENPVATGAGGEPDLGEITEMLYDDLPDAPTGSYIGSMGLPIATGQTRISVSEWVTDLYDGVDAHIDAEALHADDLIITVGREPGEEYAIVPLMVQVEYPANGSTSEILLPEDVVLMDFEGQPADADEIESITKTGYKETSAFASGFYVKADHDFSVEFRYSAPDGTELSKTLQVKLGESKAAMKTAANAVAGTYAAGPTPPFTTGKITSISFEGGTWLVWFNGVEAYCCSHGLNGQPTGCPTYSFSYVSRLEPGQYTPGNHYANQINIWGGLGQLSLNLLEEKHNGTTAATYGLESENAADTAYRYYDDVQLWIMANYPNSLAAQTYRASAQELSEQGTDSKAATYSGENGYYTYIYNPPAGYAWQVIAIVGEEISEEGGGTDIPDVPDSEYYSANWVAPAQSASGSFDVTFTINADKQQLETGEKVDGAKITVTPSKTSGSIDGGSWQMSPAGAQTITTSGHTNDDSYQNNGGDGTVTWSVHYEVGKTSTTTLSGQEGPYSSQAEADAAADAAKNAAISQLQNEAQGMVDAAIATARAELASIRFSYDEVEIPYGFEEFNGSLGSHQTITVPADSSNDYIMKNDEWSLQINLKKVDSETGQQIAADAAYEVYEWDTVTQKYIPYGGYNQYTVVRNEDGTYSVSNGSAYAAGDPIKSRTMYYTQRNEGRFLIVETRAPSGYYGDWTDVEHPGTAGTPLGKRGYYIEITKANDGSVIWLDNTDYNADIAFEYTGGTKLLTSGGVEATVTISDEKKDATRVYKTDSTGLANNEDSYTMTPKDGNFQNDRVLGEIILTKSDLDQLRQNTPRSASSSAVSGTAPHGEASIEGAVYDLYAAADIQHPDGVAGVVDYSKIVDSSGKPIWHTTVRTNNGWDESYLPILAKDHLVASAEIKDGKLVFGNLYLGRYYLVERATGIVLPVDTNSKFYITGQYPELNRELEPTGQYSPLEQSDGEYTDYIYKNLYSAVAEGRALDGSKTYDGYYLSYAEGYLCDEVNHYQTLSYGDESGYVIRESEHSLDAVLKGGFELRKLVSTTGPGSPAPKLEGAGFTIYRIPDLSKADQFTRNPDGSYNIQSVLDAYRKDNYDNETLKYDFSQESQAVARMFESDTDLVYAYNATLTEAGDNANGSGLGWVPTGTTNEYRLDEIFTNEGGVFRVTGLPYGQYLVVESTIPKDVFQCNPFGFTVDSTTPQSVMCQPNGSVTEPSNSYLTYNILDEEMEGYLKLIKVDAETGKAVKLANTSFAIYMLHEDGTKERLSMVDPSSGDPTEKTNVFYTDSEGRMKTPEKLPLGRYEVVELEGPNGFFNDEQYSVEFEISSDSAWEVIGNAVNDMDEYILTQEYINHETLGRLTIRKTGPVLTGWEEENSDLIDPQFSGEAWPGHFVYEDRPIPYAEYTITANEDIYTQDHQVDANGNRTLWYAKGDVVAVVQTGDGTSDIVTFAPGRTNSTYDFLSIVHDGTVGEVTVTLPLGSYHIEETNAPYGYVGTKQSYDVVFSWDVQTNSVVMAQSITSTDEEGNASTDTFEVVNADEATAEQVEAQVLKFYNERVKTELTVCKRDVKMDTLVAGAVYNLYTVDDIYNGSGELLFHAGDLIATSAPTDSEGRTTFTCDLPLRGLYYGMSNVQIPENTTANSGRYLLRELRAPEGYYLDAPDQELAFIYAGSSTPVVELEQTFKNDATSFYVSKRALTGDDELPGATLTIQDKDGNVVRQWVSGDKPTEIRGLKFDTVYTLVETAAPNGYEVAESIRFKLLQSKDENGDLLNAADVYVCTGKDWLIFDHWEKLEDGMVIMRDAPSPETPPTPDNPTPTLTPEQPVSTPAPTPAPSVPVLPQTGDIPWLPAVLFGTGVAAAMGLGLIRKKKHTGEQNSQSKEK</sequence>
<dbReference type="Proteomes" id="UP000032483">
    <property type="component" value="Unassembled WGS sequence"/>
</dbReference>
<comment type="caution">
    <text evidence="5">The sequence shown here is derived from an EMBL/GenBank/DDBJ whole genome shotgun (WGS) entry which is preliminary data.</text>
</comment>
<dbReference type="EMBL" id="JXXK01000020">
    <property type="protein sequence ID" value="KJF39253.1"/>
    <property type="molecule type" value="Genomic_DNA"/>
</dbReference>
<keyword evidence="2" id="KW-0812">Transmembrane</keyword>
<organism evidence="5 6">
    <name type="scientific">Ruthenibacterium lactatiformans</name>
    <dbReference type="NCBI Taxonomy" id="1550024"/>
    <lineage>
        <taxon>Bacteria</taxon>
        <taxon>Bacillati</taxon>
        <taxon>Bacillota</taxon>
        <taxon>Clostridia</taxon>
        <taxon>Eubacteriales</taxon>
        <taxon>Oscillospiraceae</taxon>
        <taxon>Ruthenibacterium</taxon>
    </lineage>
</organism>
<feature type="compositionally biased region" description="Low complexity" evidence="1">
    <location>
        <begin position="1963"/>
        <end position="1973"/>
    </location>
</feature>
<feature type="domain" description="SpaA-like prealbumin fold" evidence="4">
    <location>
        <begin position="1377"/>
        <end position="1475"/>
    </location>
</feature>
<name>A0A0D8J0G3_9FIRM</name>
<feature type="compositionally biased region" description="Pro residues" evidence="1">
    <location>
        <begin position="1953"/>
        <end position="1962"/>
    </location>
</feature>
<keyword evidence="2" id="KW-1133">Transmembrane helix</keyword>
<evidence type="ECO:0000313" key="6">
    <source>
        <dbReference type="Proteomes" id="UP000032483"/>
    </source>
</evidence>
<feature type="signal peptide" evidence="3">
    <location>
        <begin position="1"/>
        <end position="33"/>
    </location>
</feature>
<keyword evidence="2" id="KW-0472">Membrane</keyword>
<dbReference type="PATRIC" id="fig|1550024.3.peg.2980"/>
<protein>
    <recommendedName>
        <fullName evidence="4">SpaA-like prealbumin fold domain-containing protein</fullName>
    </recommendedName>
</protein>
<proteinExistence type="predicted"/>
<feature type="region of interest" description="Disordered" evidence="1">
    <location>
        <begin position="1948"/>
        <end position="1985"/>
    </location>
</feature>
<dbReference type="Pfam" id="PF17802">
    <property type="entry name" value="SpaA"/>
    <property type="match status" value="2"/>
</dbReference>
<dbReference type="Gene3D" id="2.60.40.10">
    <property type="entry name" value="Immunoglobulins"/>
    <property type="match status" value="6"/>
</dbReference>
<feature type="transmembrane region" description="Helical" evidence="2">
    <location>
        <begin position="1994"/>
        <end position="2013"/>
    </location>
</feature>
<dbReference type="InterPro" id="IPR013783">
    <property type="entry name" value="Ig-like_fold"/>
</dbReference>
<evidence type="ECO:0000256" key="3">
    <source>
        <dbReference type="SAM" id="SignalP"/>
    </source>
</evidence>
<feature type="chain" id="PRO_5002330547" description="SpaA-like prealbumin fold domain-containing protein" evidence="3">
    <location>
        <begin position="34"/>
        <end position="2029"/>
    </location>
</feature>
<evidence type="ECO:0000256" key="1">
    <source>
        <dbReference type="SAM" id="MobiDB-lite"/>
    </source>
</evidence>
<feature type="domain" description="SpaA-like prealbumin fold" evidence="4">
    <location>
        <begin position="1837"/>
        <end position="1911"/>
    </location>
</feature>
<evidence type="ECO:0000256" key="2">
    <source>
        <dbReference type="SAM" id="Phobius"/>
    </source>
</evidence>
<keyword evidence="3" id="KW-0732">Signal</keyword>
<evidence type="ECO:0000313" key="5">
    <source>
        <dbReference type="EMBL" id="KJF39253.1"/>
    </source>
</evidence>
<accession>A0A0D8J0G3</accession>
<evidence type="ECO:0000259" key="4">
    <source>
        <dbReference type="Pfam" id="PF17802"/>
    </source>
</evidence>
<gene>
    <name evidence="5" type="ORF">TQ39_13045</name>
</gene>
<dbReference type="InterPro" id="IPR041033">
    <property type="entry name" value="SpaA_PFL_dom_1"/>
</dbReference>
<keyword evidence="6" id="KW-1185">Reference proteome</keyword>
<dbReference type="NCBIfam" id="TIGR01167">
    <property type="entry name" value="LPXTG_anchor"/>
    <property type="match status" value="1"/>
</dbReference>
<feature type="compositionally biased region" description="Pro residues" evidence="1">
    <location>
        <begin position="1974"/>
        <end position="1984"/>
    </location>
</feature>